<evidence type="ECO:0000313" key="4">
    <source>
        <dbReference type="Proteomes" id="UP000614469"/>
    </source>
</evidence>
<feature type="transmembrane region" description="Helical" evidence="1">
    <location>
        <begin position="271"/>
        <end position="290"/>
    </location>
</feature>
<dbReference type="Proteomes" id="UP000614469">
    <property type="component" value="Unassembled WGS sequence"/>
</dbReference>
<dbReference type="PANTHER" id="PTHR39430">
    <property type="entry name" value="MEMBRANE-ASSOCIATED PROTEASE-RELATED"/>
    <property type="match status" value="1"/>
</dbReference>
<dbReference type="PANTHER" id="PTHR39430:SF1">
    <property type="entry name" value="PROTEASE"/>
    <property type="match status" value="1"/>
</dbReference>
<dbReference type="EMBL" id="JACNJN010000212">
    <property type="protein sequence ID" value="MBC8336949.1"/>
    <property type="molecule type" value="Genomic_DNA"/>
</dbReference>
<name>A0A8J6NSH4_9CHLR</name>
<proteinExistence type="predicted"/>
<dbReference type="AlphaFoldDB" id="A0A8J6NSH4"/>
<keyword evidence="3" id="KW-0482">Metalloprotease</keyword>
<organism evidence="3 4">
    <name type="scientific">Candidatus Desulfolinea nitratireducens</name>
    <dbReference type="NCBI Taxonomy" id="2841698"/>
    <lineage>
        <taxon>Bacteria</taxon>
        <taxon>Bacillati</taxon>
        <taxon>Chloroflexota</taxon>
        <taxon>Anaerolineae</taxon>
        <taxon>Anaerolineales</taxon>
        <taxon>Anaerolineales incertae sedis</taxon>
        <taxon>Candidatus Desulfolinea</taxon>
    </lineage>
</organism>
<protein>
    <submittedName>
        <fullName evidence="3">CPBP family intramembrane metalloprotease</fullName>
    </submittedName>
</protein>
<accession>A0A8J6NSH4</accession>
<keyword evidence="1" id="KW-0472">Membrane</keyword>
<feature type="transmembrane region" description="Helical" evidence="1">
    <location>
        <begin position="56"/>
        <end position="76"/>
    </location>
</feature>
<sequence>MTTETKSRSFFIRIFISPNEPRLRAGWRLLVHLGLVFIVGLALNFIASFLPFPTGGGMLAGQLGNLIVLTLSIYIARRWVDKRSFSSLGLKLDKKVWIDLFAGIAITFLMMGFIFLVEWALGWITFEGFAWQTESASSVTLNLLGILFAFTLVGWNEELLSRGYQLQNLADGINLRWGILISSAIFGLLHLGNPNATWLSAAGIFLAGLFLAYGYTSTRQLWLPIGLHIGWNFFEGVIFGFPVSGLDLYRLTHISVNGPELWTGGAFGPEAGLILIPALALGAGLIYLYTRKEY</sequence>
<feature type="transmembrane region" description="Helical" evidence="1">
    <location>
        <begin position="96"/>
        <end position="116"/>
    </location>
</feature>
<feature type="transmembrane region" description="Helical" evidence="1">
    <location>
        <begin position="136"/>
        <end position="155"/>
    </location>
</feature>
<dbReference type="Pfam" id="PF02517">
    <property type="entry name" value="Rce1-like"/>
    <property type="match status" value="1"/>
</dbReference>
<dbReference type="InterPro" id="IPR003675">
    <property type="entry name" value="Rce1/LyrA-like_dom"/>
</dbReference>
<keyword evidence="1" id="KW-1133">Transmembrane helix</keyword>
<keyword evidence="3" id="KW-0378">Hydrolase</keyword>
<feature type="transmembrane region" description="Helical" evidence="1">
    <location>
        <begin position="222"/>
        <end position="241"/>
    </location>
</feature>
<evidence type="ECO:0000313" key="3">
    <source>
        <dbReference type="EMBL" id="MBC8336949.1"/>
    </source>
</evidence>
<dbReference type="GO" id="GO:0004175">
    <property type="term" value="F:endopeptidase activity"/>
    <property type="evidence" value="ECO:0007669"/>
    <property type="project" value="UniProtKB-ARBA"/>
</dbReference>
<evidence type="ECO:0000256" key="1">
    <source>
        <dbReference type="SAM" id="Phobius"/>
    </source>
</evidence>
<evidence type="ECO:0000259" key="2">
    <source>
        <dbReference type="Pfam" id="PF02517"/>
    </source>
</evidence>
<gene>
    <name evidence="3" type="ORF">H8E29_16965</name>
</gene>
<feature type="transmembrane region" description="Helical" evidence="1">
    <location>
        <begin position="175"/>
        <end position="192"/>
    </location>
</feature>
<comment type="caution">
    <text evidence="3">The sequence shown here is derived from an EMBL/GenBank/DDBJ whole genome shotgun (WGS) entry which is preliminary data.</text>
</comment>
<feature type="transmembrane region" description="Helical" evidence="1">
    <location>
        <begin position="198"/>
        <end position="215"/>
    </location>
</feature>
<feature type="transmembrane region" description="Helical" evidence="1">
    <location>
        <begin position="29"/>
        <end position="50"/>
    </location>
</feature>
<feature type="domain" description="CAAX prenyl protease 2/Lysostaphin resistance protein A-like" evidence="2">
    <location>
        <begin position="142"/>
        <end position="234"/>
    </location>
</feature>
<keyword evidence="3" id="KW-0645">Protease</keyword>
<dbReference type="GO" id="GO:0080120">
    <property type="term" value="P:CAAX-box protein maturation"/>
    <property type="evidence" value="ECO:0007669"/>
    <property type="project" value="UniProtKB-ARBA"/>
</dbReference>
<keyword evidence="1" id="KW-0812">Transmembrane</keyword>
<reference evidence="3 4" key="1">
    <citation type="submission" date="2020-08" db="EMBL/GenBank/DDBJ databases">
        <title>Bridging the membrane lipid divide: bacteria of the FCB group superphylum have the potential to synthesize archaeal ether lipids.</title>
        <authorList>
            <person name="Villanueva L."/>
            <person name="Von Meijenfeldt F.A.B."/>
            <person name="Westbye A.B."/>
            <person name="Yadav S."/>
            <person name="Hopmans E.C."/>
            <person name="Dutilh B.E."/>
            <person name="Sinninghe Damste J.S."/>
        </authorList>
    </citation>
    <scope>NUCLEOTIDE SEQUENCE [LARGE SCALE GENOMIC DNA]</scope>
    <source>
        <strain evidence="3">NIOZ-UU36</strain>
    </source>
</reference>
<dbReference type="GO" id="GO:0008237">
    <property type="term" value="F:metallopeptidase activity"/>
    <property type="evidence" value="ECO:0007669"/>
    <property type="project" value="UniProtKB-KW"/>
</dbReference>